<reference evidence="21" key="1">
    <citation type="journal article" date="2019" name="Gigascience">
        <title>De novo genome assembly of the endangered Acer yangbiense, a plant species with extremely small populations endemic to Yunnan Province, China.</title>
        <authorList>
            <person name="Yang J."/>
            <person name="Wariss H.M."/>
            <person name="Tao L."/>
            <person name="Zhang R."/>
            <person name="Yun Q."/>
            <person name="Hollingsworth P."/>
            <person name="Dao Z."/>
            <person name="Luo G."/>
            <person name="Guo H."/>
            <person name="Ma Y."/>
            <person name="Sun W."/>
        </authorList>
    </citation>
    <scope>NUCLEOTIDE SEQUENCE [LARGE SCALE GENOMIC DNA]</scope>
    <source>
        <strain evidence="21">cv. br00</strain>
    </source>
</reference>
<dbReference type="PROSITE" id="PS00107">
    <property type="entry name" value="PROTEIN_KINASE_ATP"/>
    <property type="match status" value="1"/>
</dbReference>
<keyword evidence="21" id="KW-1185">Reference proteome</keyword>
<evidence type="ECO:0000256" key="5">
    <source>
        <dbReference type="ARBA" id="ARBA00022679"/>
    </source>
</evidence>
<evidence type="ECO:0000256" key="3">
    <source>
        <dbReference type="ARBA" id="ARBA00022527"/>
    </source>
</evidence>
<keyword evidence="8" id="KW-0677">Repeat</keyword>
<dbReference type="InterPro" id="IPR001245">
    <property type="entry name" value="Ser-Thr/Tyr_kinase_cat_dom"/>
</dbReference>
<keyword evidence="4" id="KW-0433">Leucine-rich repeat</keyword>
<dbReference type="SUPFAM" id="SSF52058">
    <property type="entry name" value="L domain-like"/>
    <property type="match status" value="1"/>
</dbReference>
<evidence type="ECO:0000259" key="19">
    <source>
        <dbReference type="PROSITE" id="PS50011"/>
    </source>
</evidence>
<keyword evidence="11 16" id="KW-0067">ATP-binding</keyword>
<dbReference type="Gene3D" id="3.80.10.10">
    <property type="entry name" value="Ribonuclease Inhibitor"/>
    <property type="match status" value="2"/>
</dbReference>
<evidence type="ECO:0000256" key="17">
    <source>
        <dbReference type="SAM" id="Phobius"/>
    </source>
</evidence>
<dbReference type="PROSITE" id="PS50011">
    <property type="entry name" value="PROTEIN_KINASE_DOM"/>
    <property type="match status" value="1"/>
</dbReference>
<keyword evidence="7 18" id="KW-0732">Signal</keyword>
<evidence type="ECO:0000256" key="10">
    <source>
        <dbReference type="ARBA" id="ARBA00022777"/>
    </source>
</evidence>
<dbReference type="FunFam" id="3.80.10.10:FF:000383">
    <property type="entry name" value="Leucine-rich repeat receptor protein kinase EMS1"/>
    <property type="match status" value="1"/>
</dbReference>
<keyword evidence="10" id="KW-0418">Kinase</keyword>
<dbReference type="SUPFAM" id="SSF56112">
    <property type="entry name" value="Protein kinase-like (PK-like)"/>
    <property type="match status" value="1"/>
</dbReference>
<keyword evidence="9 16" id="KW-0547">Nucleotide-binding</keyword>
<comment type="caution">
    <text evidence="20">The sequence shown here is derived from an EMBL/GenBank/DDBJ whole genome shotgun (WGS) entry which is preliminary data.</text>
</comment>
<dbReference type="InterPro" id="IPR032675">
    <property type="entry name" value="LRR_dom_sf"/>
</dbReference>
<evidence type="ECO:0000256" key="13">
    <source>
        <dbReference type="ARBA" id="ARBA00023136"/>
    </source>
</evidence>
<gene>
    <name evidence="20" type="ORF">DKX38_001732</name>
</gene>
<feature type="binding site" evidence="16">
    <location>
        <position position="653"/>
    </location>
    <ligand>
        <name>ATP</name>
        <dbReference type="ChEBI" id="CHEBI:30616"/>
    </ligand>
</feature>
<evidence type="ECO:0000256" key="2">
    <source>
        <dbReference type="ARBA" id="ARBA00012513"/>
    </source>
</evidence>
<evidence type="ECO:0000256" key="16">
    <source>
        <dbReference type="PROSITE-ProRule" id="PRU10141"/>
    </source>
</evidence>
<evidence type="ECO:0000256" key="4">
    <source>
        <dbReference type="ARBA" id="ARBA00022614"/>
    </source>
</evidence>
<evidence type="ECO:0000256" key="14">
    <source>
        <dbReference type="ARBA" id="ARBA00023170"/>
    </source>
</evidence>
<dbReference type="InterPro" id="IPR017441">
    <property type="entry name" value="Protein_kinase_ATP_BS"/>
</dbReference>
<sequence length="950" mass="104102">MGSGLPIFLLITCLQVLVIAAVTDSSDLSALNAVKSNWMNTPPSWIGSDPCGGGWEGIGCTGSRITYMYGIVRHVDRRHRRFSRAANSVGFLYVLLSPLSSTFMLENPVMSSSILQDLSQNKGLTGILPSTIVNLKKLENLFLVDCSFNGPIPDGIGSLTRLVSLSIASNNFNGRIPPSIGKMSDLFLLDLTDNMLSGTIPVSDGTSPGLDLLLNAKHFHLGKNQFTGGIPPNLFSSNMTLRHVLFDSNQLNGSFPSTLELVQTLEVIRLDRNSLTGPILFNFTNLPNLSELYLSNNKFSGSIPDLSGKNLLTYVIMERTQLQGPINATLFSPVRLQSIVLSNNQLNGTLDLGTNYGSQLVLVDLQNNSIGDFVQGTGYSQELLLHGNPFCQKVQSSDYCIAPQQKNPYATPTGNCVARSCSAQQLLSPNCSCANPITGTLHFRSFSFSDFQNGSYYIPLQAAMMEAFKSDQLPVDSISLSVPLKGADDYLEVRLDVFPSGDYVFNRTGFSFITSQLNNITFFKPPDAFGPFFFTLNTDNYFTGSNKSPNTGIIIGAAVGGSVLMLLLIMAGVYAFHQRKMADQAKQQTNPFASWDQNKANGAAPRIKGVLSFSFEELRKCTNNFSEVNALGAGGYGTVYKGTLPTGVVVAIKRAKQGSLQGSYEFKTEIELLSRVHHKNLVSLLGFCYQSGEQMLVYEYVKNGTLTDCISGKSGFKLSWTKRLGIAIDSARGIAYLHELANPPIIHRDIKSSNILLDDQLIAKVADFGLSKPVDSNEVHVSTGVKGTLGYMDPEYFMSGQLTEKSDVYSFGVVMLELVTGRKPIEHGSYVVREVKTAMDNQRKKDSGNLNDILDPILDLTKPLKGLERFLDLAIRCVEELSANRPTMNEVEKELENIQQLAGFDNNVERVSTSTTYSETTGESSYHPYNKKVFFEYSGSFPHSEIELQK</sequence>
<keyword evidence="12 17" id="KW-1133">Transmembrane helix</keyword>
<dbReference type="Proteomes" id="UP000326939">
    <property type="component" value="Chromosome 1"/>
</dbReference>
<dbReference type="GO" id="GO:0005524">
    <property type="term" value="F:ATP binding"/>
    <property type="evidence" value="ECO:0007669"/>
    <property type="project" value="UniProtKB-UniRule"/>
</dbReference>
<dbReference type="EC" id="2.7.11.1" evidence="2"/>
<comment type="subcellular location">
    <subcellularLocation>
        <location evidence="1">Membrane</location>
        <topology evidence="1">Single-pass type I membrane protein</topology>
    </subcellularLocation>
</comment>
<feature type="signal peptide" evidence="18">
    <location>
        <begin position="1"/>
        <end position="20"/>
    </location>
</feature>
<dbReference type="EMBL" id="VDCV01000001">
    <property type="protein sequence ID" value="KAB5574538.1"/>
    <property type="molecule type" value="Genomic_DNA"/>
</dbReference>
<dbReference type="SMART" id="SM00220">
    <property type="entry name" value="S_TKc"/>
    <property type="match status" value="1"/>
</dbReference>
<feature type="domain" description="Protein kinase" evidence="19">
    <location>
        <begin position="625"/>
        <end position="898"/>
    </location>
</feature>
<keyword evidence="14" id="KW-0675">Receptor</keyword>
<keyword evidence="5" id="KW-0808">Transferase</keyword>
<dbReference type="Pfam" id="PF07714">
    <property type="entry name" value="PK_Tyr_Ser-Thr"/>
    <property type="match status" value="1"/>
</dbReference>
<evidence type="ECO:0000256" key="9">
    <source>
        <dbReference type="ARBA" id="ARBA00022741"/>
    </source>
</evidence>
<dbReference type="GO" id="GO:0004674">
    <property type="term" value="F:protein serine/threonine kinase activity"/>
    <property type="evidence" value="ECO:0007669"/>
    <property type="project" value="UniProtKB-KW"/>
</dbReference>
<dbReference type="InterPro" id="IPR000719">
    <property type="entry name" value="Prot_kinase_dom"/>
</dbReference>
<dbReference type="Pfam" id="PF00560">
    <property type="entry name" value="LRR_1"/>
    <property type="match status" value="2"/>
</dbReference>
<evidence type="ECO:0000256" key="6">
    <source>
        <dbReference type="ARBA" id="ARBA00022692"/>
    </source>
</evidence>
<feature type="transmembrane region" description="Helical" evidence="17">
    <location>
        <begin position="553"/>
        <end position="576"/>
    </location>
</feature>
<evidence type="ECO:0000256" key="15">
    <source>
        <dbReference type="ARBA" id="ARBA00023180"/>
    </source>
</evidence>
<keyword evidence="15" id="KW-0325">Glycoprotein</keyword>
<evidence type="ECO:0000256" key="7">
    <source>
        <dbReference type="ARBA" id="ARBA00022729"/>
    </source>
</evidence>
<dbReference type="GO" id="GO:0016020">
    <property type="term" value="C:membrane"/>
    <property type="evidence" value="ECO:0007669"/>
    <property type="project" value="UniProtKB-SubCell"/>
</dbReference>
<name>A0A5N5P5M3_9ROSI</name>
<evidence type="ECO:0000256" key="12">
    <source>
        <dbReference type="ARBA" id="ARBA00022989"/>
    </source>
</evidence>
<dbReference type="FunFam" id="3.30.200.20:FF:000328">
    <property type="entry name" value="Leucine-rich repeat protein kinase family protein"/>
    <property type="match status" value="1"/>
</dbReference>
<keyword evidence="6 17" id="KW-0812">Transmembrane</keyword>
<evidence type="ECO:0000256" key="11">
    <source>
        <dbReference type="ARBA" id="ARBA00022840"/>
    </source>
</evidence>
<organism evidence="20 21">
    <name type="scientific">Salix brachista</name>
    <dbReference type="NCBI Taxonomy" id="2182728"/>
    <lineage>
        <taxon>Eukaryota</taxon>
        <taxon>Viridiplantae</taxon>
        <taxon>Streptophyta</taxon>
        <taxon>Embryophyta</taxon>
        <taxon>Tracheophyta</taxon>
        <taxon>Spermatophyta</taxon>
        <taxon>Magnoliopsida</taxon>
        <taxon>eudicotyledons</taxon>
        <taxon>Gunneridae</taxon>
        <taxon>Pentapetalae</taxon>
        <taxon>rosids</taxon>
        <taxon>fabids</taxon>
        <taxon>Malpighiales</taxon>
        <taxon>Salicaceae</taxon>
        <taxon>Saliceae</taxon>
        <taxon>Salix</taxon>
    </lineage>
</organism>
<evidence type="ECO:0000256" key="8">
    <source>
        <dbReference type="ARBA" id="ARBA00022737"/>
    </source>
</evidence>
<dbReference type="Gene3D" id="1.10.510.10">
    <property type="entry name" value="Transferase(Phosphotransferase) domain 1"/>
    <property type="match status" value="1"/>
</dbReference>
<dbReference type="FunFam" id="1.10.510.10:FF:000453">
    <property type="entry name" value="LRR receptor-like serine/threonine-protein kinase HSL2"/>
    <property type="match status" value="1"/>
</dbReference>
<dbReference type="PANTHER" id="PTHR45974">
    <property type="entry name" value="RECEPTOR-LIKE PROTEIN 55"/>
    <property type="match status" value="1"/>
</dbReference>
<proteinExistence type="predicted"/>
<keyword evidence="13 17" id="KW-0472">Membrane</keyword>
<dbReference type="PROSITE" id="PS51450">
    <property type="entry name" value="LRR"/>
    <property type="match status" value="1"/>
</dbReference>
<accession>A0A5N5P5M3</accession>
<dbReference type="InterPro" id="IPR011009">
    <property type="entry name" value="Kinase-like_dom_sf"/>
</dbReference>
<dbReference type="PANTHER" id="PTHR45974:SF266">
    <property type="entry name" value="LEUCINE-RICH REPEAT RECEPTOR PROTEIN KINASE HPCA1"/>
    <property type="match status" value="1"/>
</dbReference>
<dbReference type="FunFam" id="3.80.10.10:FF:000542">
    <property type="entry name" value="Leucine-rich repeat protein kinase family protein"/>
    <property type="match status" value="1"/>
</dbReference>
<evidence type="ECO:0000256" key="1">
    <source>
        <dbReference type="ARBA" id="ARBA00004479"/>
    </source>
</evidence>
<evidence type="ECO:0000313" key="21">
    <source>
        <dbReference type="Proteomes" id="UP000326939"/>
    </source>
</evidence>
<dbReference type="Gene3D" id="3.30.200.20">
    <property type="entry name" value="Phosphorylase Kinase, domain 1"/>
    <property type="match status" value="1"/>
</dbReference>
<dbReference type="AlphaFoldDB" id="A0A5N5P5M3"/>
<dbReference type="InterPro" id="IPR001611">
    <property type="entry name" value="Leu-rich_rpt"/>
</dbReference>
<keyword evidence="3" id="KW-0723">Serine/threonine-protein kinase</keyword>
<evidence type="ECO:0000256" key="18">
    <source>
        <dbReference type="SAM" id="SignalP"/>
    </source>
</evidence>
<feature type="chain" id="PRO_5024365126" description="non-specific serine/threonine protein kinase" evidence="18">
    <location>
        <begin position="21"/>
        <end position="950"/>
    </location>
</feature>
<evidence type="ECO:0000313" key="20">
    <source>
        <dbReference type="EMBL" id="KAB5574538.1"/>
    </source>
</evidence>
<dbReference type="InterPro" id="IPR008271">
    <property type="entry name" value="Ser/Thr_kinase_AS"/>
</dbReference>
<dbReference type="PROSITE" id="PS00108">
    <property type="entry name" value="PROTEIN_KINASE_ST"/>
    <property type="match status" value="1"/>
</dbReference>
<dbReference type="CDD" id="cd14066">
    <property type="entry name" value="STKc_IRAK"/>
    <property type="match status" value="1"/>
</dbReference>
<protein>
    <recommendedName>
        <fullName evidence="2">non-specific serine/threonine protein kinase</fullName>
        <ecNumber evidence="2">2.7.11.1</ecNumber>
    </recommendedName>
</protein>